<feature type="transmembrane region" description="Helical" evidence="1">
    <location>
        <begin position="122"/>
        <end position="142"/>
    </location>
</feature>
<dbReference type="GeneID" id="68096129"/>
<organism evidence="2 3">
    <name type="scientific">Naegleria lovaniensis</name>
    <name type="common">Amoeba</name>
    <dbReference type="NCBI Taxonomy" id="51637"/>
    <lineage>
        <taxon>Eukaryota</taxon>
        <taxon>Discoba</taxon>
        <taxon>Heterolobosea</taxon>
        <taxon>Tetramitia</taxon>
        <taxon>Eutetramitia</taxon>
        <taxon>Vahlkampfiidae</taxon>
        <taxon>Naegleria</taxon>
    </lineage>
</organism>
<keyword evidence="3" id="KW-1185">Reference proteome</keyword>
<keyword evidence="1" id="KW-1133">Transmembrane helix</keyword>
<protein>
    <submittedName>
        <fullName evidence="2">Uncharacterized protein</fullName>
    </submittedName>
</protein>
<name>A0AA88KYD4_NAELO</name>
<evidence type="ECO:0000256" key="1">
    <source>
        <dbReference type="SAM" id="Phobius"/>
    </source>
</evidence>
<dbReference type="EMBL" id="PYSW02000001">
    <property type="protein sequence ID" value="KAG2393910.1"/>
    <property type="molecule type" value="Genomic_DNA"/>
</dbReference>
<keyword evidence="1" id="KW-0812">Transmembrane</keyword>
<dbReference type="Proteomes" id="UP000816034">
    <property type="component" value="Unassembled WGS sequence"/>
</dbReference>
<sequence>MLKQYLVRSDKRSHLALGGISLVMAKSNAVITSEESMNRTTHWLLHGNSHTQACLSAVMMKRAFHQNKKYYRMPIAATSQNLPAEEEYIDIEKLITPSKNQPPLPEDYVLLYRNPKARFFKFAFIASIANAITLTILAYFTITMVKFDELGNRKEASLTSKILIGLGYALAAVAVIAGVAYYAKHNILEFGRIDDKTVRIVTAKFGWANYKDNRIPIDQIKIPQNSVENLKYNLFLTDNVAAQQLSEAQVKALKRKGDYVFVGLKGRKWNHIMDITADDAFVDKNNFLRFLEYHPKVVASSIPRSGKGYNPYKN</sequence>
<proteinExistence type="predicted"/>
<dbReference type="RefSeq" id="XP_044555804.1">
    <property type="nucleotide sequence ID" value="XM_044693228.1"/>
</dbReference>
<evidence type="ECO:0000313" key="3">
    <source>
        <dbReference type="Proteomes" id="UP000816034"/>
    </source>
</evidence>
<comment type="caution">
    <text evidence="2">The sequence shown here is derived from an EMBL/GenBank/DDBJ whole genome shotgun (WGS) entry which is preliminary data.</text>
</comment>
<reference evidence="2 3" key="1">
    <citation type="journal article" date="2018" name="BMC Genomics">
        <title>The genome of Naegleria lovaniensis, the basis for a comparative approach to unravel pathogenicity factors of the human pathogenic amoeba N. fowleri.</title>
        <authorList>
            <person name="Liechti N."/>
            <person name="Schurch N."/>
            <person name="Bruggmann R."/>
            <person name="Wittwer M."/>
        </authorList>
    </citation>
    <scope>NUCLEOTIDE SEQUENCE [LARGE SCALE GENOMIC DNA]</scope>
    <source>
        <strain evidence="2 3">ATCC 30569</strain>
    </source>
</reference>
<evidence type="ECO:0000313" key="2">
    <source>
        <dbReference type="EMBL" id="KAG2393910.1"/>
    </source>
</evidence>
<dbReference type="AlphaFoldDB" id="A0AA88KYD4"/>
<gene>
    <name evidence="2" type="ORF">C9374_003674</name>
</gene>
<accession>A0AA88KYD4</accession>
<keyword evidence="1" id="KW-0472">Membrane</keyword>
<feature type="transmembrane region" description="Helical" evidence="1">
    <location>
        <begin position="162"/>
        <end position="183"/>
    </location>
</feature>